<sequence length="47" mass="5718">RKLGKDRIRELNTQILRCTRIHQHFLHEFESCLEAKCLQRCKLNPLQ</sequence>
<evidence type="ECO:0000313" key="2">
    <source>
        <dbReference type="Proteomes" id="UP001154282"/>
    </source>
</evidence>
<gene>
    <name evidence="1" type="ORF">LITE_LOCUS46593</name>
</gene>
<organism evidence="1 2">
    <name type="scientific">Linum tenue</name>
    <dbReference type="NCBI Taxonomy" id="586396"/>
    <lineage>
        <taxon>Eukaryota</taxon>
        <taxon>Viridiplantae</taxon>
        <taxon>Streptophyta</taxon>
        <taxon>Embryophyta</taxon>
        <taxon>Tracheophyta</taxon>
        <taxon>Spermatophyta</taxon>
        <taxon>Magnoliopsida</taxon>
        <taxon>eudicotyledons</taxon>
        <taxon>Gunneridae</taxon>
        <taxon>Pentapetalae</taxon>
        <taxon>rosids</taxon>
        <taxon>fabids</taxon>
        <taxon>Malpighiales</taxon>
        <taxon>Linaceae</taxon>
        <taxon>Linum</taxon>
    </lineage>
</organism>
<protein>
    <submittedName>
        <fullName evidence="1">Uncharacterized protein</fullName>
    </submittedName>
</protein>
<dbReference type="Proteomes" id="UP001154282">
    <property type="component" value="Unassembled WGS sequence"/>
</dbReference>
<feature type="non-terminal residue" evidence="1">
    <location>
        <position position="1"/>
    </location>
</feature>
<evidence type="ECO:0000313" key="1">
    <source>
        <dbReference type="EMBL" id="CAI0552806.1"/>
    </source>
</evidence>
<keyword evidence="2" id="KW-1185">Reference proteome</keyword>
<dbReference type="EMBL" id="CAMGYJ010000010">
    <property type="protein sequence ID" value="CAI0552806.1"/>
    <property type="molecule type" value="Genomic_DNA"/>
</dbReference>
<reference evidence="1" key="1">
    <citation type="submission" date="2022-08" db="EMBL/GenBank/DDBJ databases">
        <authorList>
            <person name="Gutierrez-Valencia J."/>
        </authorList>
    </citation>
    <scope>NUCLEOTIDE SEQUENCE</scope>
</reference>
<proteinExistence type="predicted"/>
<name>A0AAV0R6C0_9ROSI</name>
<accession>A0AAV0R6C0</accession>
<comment type="caution">
    <text evidence="1">The sequence shown here is derived from an EMBL/GenBank/DDBJ whole genome shotgun (WGS) entry which is preliminary data.</text>
</comment>
<dbReference type="AlphaFoldDB" id="A0AAV0R6C0"/>